<feature type="coiled-coil region" evidence="6">
    <location>
        <begin position="35"/>
        <end position="65"/>
    </location>
</feature>
<dbReference type="AlphaFoldDB" id="A0A1S8YP14"/>
<dbReference type="RefSeq" id="WP_078002319.1">
    <property type="nucleotide sequence ID" value="NZ_MRUL01000004.1"/>
</dbReference>
<sequence>MNELANGSSGLTSIIAFAVVIIAALIAWYFVNRASVKANAQIRLLEALLEEQKQQNMLLRRLTDKVVGEEEAAEPADEDKDFTRLIPER</sequence>
<keyword evidence="5 8" id="KW-0472">Membrane</keyword>
<keyword evidence="2" id="KW-1003">Cell membrane</keyword>
<dbReference type="Pfam" id="PF13974">
    <property type="entry name" value="YebO"/>
    <property type="match status" value="1"/>
</dbReference>
<evidence type="ECO:0000256" key="8">
    <source>
        <dbReference type="SAM" id="Phobius"/>
    </source>
</evidence>
<evidence type="ECO:0000256" key="7">
    <source>
        <dbReference type="SAM" id="MobiDB-lite"/>
    </source>
</evidence>
<organism evidence="9 10">
    <name type="scientific">Izhakiella australiensis</name>
    <dbReference type="NCBI Taxonomy" id="1926881"/>
    <lineage>
        <taxon>Bacteria</taxon>
        <taxon>Pseudomonadati</taxon>
        <taxon>Pseudomonadota</taxon>
        <taxon>Gammaproteobacteria</taxon>
        <taxon>Enterobacterales</taxon>
        <taxon>Erwiniaceae</taxon>
        <taxon>Izhakiella</taxon>
    </lineage>
</organism>
<dbReference type="STRING" id="1926881.BTJ39_08855"/>
<feature type="compositionally biased region" description="Acidic residues" evidence="7">
    <location>
        <begin position="70"/>
        <end position="80"/>
    </location>
</feature>
<feature type="transmembrane region" description="Helical" evidence="8">
    <location>
        <begin position="12"/>
        <end position="31"/>
    </location>
</feature>
<reference evidence="9 10" key="1">
    <citation type="submission" date="2016-12" db="EMBL/GenBank/DDBJ databases">
        <title>Izhakiella australiana sp. nov. of genus Izhakiella isolated from Australian desert.</title>
        <authorList>
            <person name="Ji M."/>
        </authorList>
    </citation>
    <scope>NUCLEOTIDE SEQUENCE [LARGE SCALE GENOMIC DNA]</scope>
    <source>
        <strain evidence="9 10">D4N98</strain>
    </source>
</reference>
<evidence type="ECO:0000256" key="6">
    <source>
        <dbReference type="SAM" id="Coils"/>
    </source>
</evidence>
<feature type="region of interest" description="Disordered" evidence="7">
    <location>
        <begin position="70"/>
        <end position="89"/>
    </location>
</feature>
<name>A0A1S8YP14_9GAMM</name>
<evidence type="ECO:0008006" key="11">
    <source>
        <dbReference type="Google" id="ProtNLM"/>
    </source>
</evidence>
<comment type="subcellular location">
    <subcellularLocation>
        <location evidence="1">Cell membrane</location>
        <topology evidence="1">Single-pass membrane protein</topology>
    </subcellularLocation>
</comment>
<dbReference type="EMBL" id="MRUL01000004">
    <property type="protein sequence ID" value="OON40506.1"/>
    <property type="molecule type" value="Genomic_DNA"/>
</dbReference>
<dbReference type="GO" id="GO:0005886">
    <property type="term" value="C:plasma membrane"/>
    <property type="evidence" value="ECO:0007669"/>
    <property type="project" value="UniProtKB-SubCell"/>
</dbReference>
<evidence type="ECO:0000256" key="4">
    <source>
        <dbReference type="ARBA" id="ARBA00022989"/>
    </source>
</evidence>
<evidence type="ECO:0000313" key="10">
    <source>
        <dbReference type="Proteomes" id="UP000190667"/>
    </source>
</evidence>
<protein>
    <recommendedName>
        <fullName evidence="11">YebO family protein</fullName>
    </recommendedName>
</protein>
<dbReference type="InterPro" id="IPR025594">
    <property type="entry name" value="YebO"/>
</dbReference>
<gene>
    <name evidence="9" type="ORF">BTJ39_08855</name>
</gene>
<evidence type="ECO:0000256" key="1">
    <source>
        <dbReference type="ARBA" id="ARBA00004162"/>
    </source>
</evidence>
<evidence type="ECO:0000256" key="5">
    <source>
        <dbReference type="ARBA" id="ARBA00023136"/>
    </source>
</evidence>
<dbReference type="Proteomes" id="UP000190667">
    <property type="component" value="Unassembled WGS sequence"/>
</dbReference>
<proteinExistence type="predicted"/>
<keyword evidence="6" id="KW-0175">Coiled coil</keyword>
<evidence type="ECO:0000256" key="2">
    <source>
        <dbReference type="ARBA" id="ARBA00022475"/>
    </source>
</evidence>
<keyword evidence="3 8" id="KW-0812">Transmembrane</keyword>
<keyword evidence="10" id="KW-1185">Reference proteome</keyword>
<accession>A0A1S8YP14</accession>
<evidence type="ECO:0000256" key="3">
    <source>
        <dbReference type="ARBA" id="ARBA00022692"/>
    </source>
</evidence>
<comment type="caution">
    <text evidence="9">The sequence shown here is derived from an EMBL/GenBank/DDBJ whole genome shotgun (WGS) entry which is preliminary data.</text>
</comment>
<evidence type="ECO:0000313" key="9">
    <source>
        <dbReference type="EMBL" id="OON40506.1"/>
    </source>
</evidence>
<keyword evidence="4 8" id="KW-1133">Transmembrane helix</keyword>